<dbReference type="Gramene" id="EOY30895">
    <property type="protein sequence ID" value="EOY30895"/>
    <property type="gene ID" value="TCM_037944"/>
</dbReference>
<name>A0A061GLZ1_THECC</name>
<keyword evidence="2" id="KW-1185">Reference proteome</keyword>
<dbReference type="InParanoid" id="A0A061GLZ1"/>
<dbReference type="HOGENOM" id="CLU_1985648_0_0_1"/>
<evidence type="ECO:0000313" key="1">
    <source>
        <dbReference type="EMBL" id="EOY30895.1"/>
    </source>
</evidence>
<dbReference type="AlphaFoldDB" id="A0A061GLZ1"/>
<evidence type="ECO:0000313" key="2">
    <source>
        <dbReference type="Proteomes" id="UP000026915"/>
    </source>
</evidence>
<protein>
    <submittedName>
        <fullName evidence="1">Uncharacterized protein</fullName>
    </submittedName>
</protein>
<sequence>MNKLKKSSLLINPPRFQLVRGIMTAPDLALLFGSRCALVGKQTKTGGNKIGPFPAGGWLKLKKRAQTLRLERGRFKNRQRPQSPPSIANGGRYFGSINEVEDYYFPAEYAVEFLSGESECSSGFYL</sequence>
<dbReference type="Proteomes" id="UP000026915">
    <property type="component" value="Chromosome 9"/>
</dbReference>
<dbReference type="EMBL" id="CM001887">
    <property type="protein sequence ID" value="EOY30895.1"/>
    <property type="molecule type" value="Genomic_DNA"/>
</dbReference>
<reference evidence="1 2" key="1">
    <citation type="journal article" date="2013" name="Genome Biol.">
        <title>The genome sequence of the most widely cultivated cacao type and its use to identify candidate genes regulating pod color.</title>
        <authorList>
            <person name="Motamayor J.C."/>
            <person name="Mockaitis K."/>
            <person name="Schmutz J."/>
            <person name="Haiminen N."/>
            <person name="Iii D.L."/>
            <person name="Cornejo O."/>
            <person name="Findley S.D."/>
            <person name="Zheng P."/>
            <person name="Utro F."/>
            <person name="Royaert S."/>
            <person name="Saski C."/>
            <person name="Jenkins J."/>
            <person name="Podicheti R."/>
            <person name="Zhao M."/>
            <person name="Scheffler B.E."/>
            <person name="Stack J.C."/>
            <person name="Feltus F.A."/>
            <person name="Mustiga G.M."/>
            <person name="Amores F."/>
            <person name="Phillips W."/>
            <person name="Marelli J.P."/>
            <person name="May G.D."/>
            <person name="Shapiro H."/>
            <person name="Ma J."/>
            <person name="Bustamante C.D."/>
            <person name="Schnell R.J."/>
            <person name="Main D."/>
            <person name="Gilbert D."/>
            <person name="Parida L."/>
            <person name="Kuhn D.N."/>
        </authorList>
    </citation>
    <scope>NUCLEOTIDE SEQUENCE [LARGE SCALE GENOMIC DNA]</scope>
    <source>
        <strain evidence="2">cv. Matina 1-6</strain>
    </source>
</reference>
<gene>
    <name evidence="1" type="ORF">TCM_037944</name>
</gene>
<organism evidence="1 2">
    <name type="scientific">Theobroma cacao</name>
    <name type="common">Cacao</name>
    <name type="synonym">Cocoa</name>
    <dbReference type="NCBI Taxonomy" id="3641"/>
    <lineage>
        <taxon>Eukaryota</taxon>
        <taxon>Viridiplantae</taxon>
        <taxon>Streptophyta</taxon>
        <taxon>Embryophyta</taxon>
        <taxon>Tracheophyta</taxon>
        <taxon>Spermatophyta</taxon>
        <taxon>Magnoliopsida</taxon>
        <taxon>eudicotyledons</taxon>
        <taxon>Gunneridae</taxon>
        <taxon>Pentapetalae</taxon>
        <taxon>rosids</taxon>
        <taxon>malvids</taxon>
        <taxon>Malvales</taxon>
        <taxon>Malvaceae</taxon>
        <taxon>Byttnerioideae</taxon>
        <taxon>Theobroma</taxon>
    </lineage>
</organism>
<proteinExistence type="predicted"/>
<accession>A0A061GLZ1</accession>